<dbReference type="EMBL" id="VSRR010001340">
    <property type="protein sequence ID" value="MPC24524.1"/>
    <property type="molecule type" value="Genomic_DNA"/>
</dbReference>
<reference evidence="1 2" key="1">
    <citation type="submission" date="2019-05" db="EMBL/GenBank/DDBJ databases">
        <title>Another draft genome of Portunus trituberculatus and its Hox gene families provides insights of decapod evolution.</title>
        <authorList>
            <person name="Jeong J.-H."/>
            <person name="Song I."/>
            <person name="Kim S."/>
            <person name="Choi T."/>
            <person name="Kim D."/>
            <person name="Ryu S."/>
            <person name="Kim W."/>
        </authorList>
    </citation>
    <scope>NUCLEOTIDE SEQUENCE [LARGE SCALE GENOMIC DNA]</scope>
    <source>
        <tissue evidence="1">Muscle</tissue>
    </source>
</reference>
<gene>
    <name evidence="1" type="ORF">E2C01_017607</name>
</gene>
<comment type="caution">
    <text evidence="1">The sequence shown here is derived from an EMBL/GenBank/DDBJ whole genome shotgun (WGS) entry which is preliminary data.</text>
</comment>
<proteinExistence type="predicted"/>
<protein>
    <submittedName>
        <fullName evidence="1">Uncharacterized protein</fullName>
    </submittedName>
</protein>
<evidence type="ECO:0000313" key="2">
    <source>
        <dbReference type="Proteomes" id="UP000324222"/>
    </source>
</evidence>
<name>A0A5B7DTZ7_PORTR</name>
<organism evidence="1 2">
    <name type="scientific">Portunus trituberculatus</name>
    <name type="common">Swimming crab</name>
    <name type="synonym">Neptunus trituberculatus</name>
    <dbReference type="NCBI Taxonomy" id="210409"/>
    <lineage>
        <taxon>Eukaryota</taxon>
        <taxon>Metazoa</taxon>
        <taxon>Ecdysozoa</taxon>
        <taxon>Arthropoda</taxon>
        <taxon>Crustacea</taxon>
        <taxon>Multicrustacea</taxon>
        <taxon>Malacostraca</taxon>
        <taxon>Eumalacostraca</taxon>
        <taxon>Eucarida</taxon>
        <taxon>Decapoda</taxon>
        <taxon>Pleocyemata</taxon>
        <taxon>Brachyura</taxon>
        <taxon>Eubrachyura</taxon>
        <taxon>Portunoidea</taxon>
        <taxon>Portunidae</taxon>
        <taxon>Portuninae</taxon>
        <taxon>Portunus</taxon>
    </lineage>
</organism>
<keyword evidence="2" id="KW-1185">Reference proteome</keyword>
<sequence>MRGSKHLSVTLNCAGVLYGFITAITQGMQETSDYISYSETPSMHHSTRYKIKTPMLVQEHTLTRPLGTINYRSPSSSHWKGRVEDQVTWQGERPPVGNTLEALV</sequence>
<evidence type="ECO:0000313" key="1">
    <source>
        <dbReference type="EMBL" id="MPC24524.1"/>
    </source>
</evidence>
<dbReference type="Proteomes" id="UP000324222">
    <property type="component" value="Unassembled WGS sequence"/>
</dbReference>
<dbReference type="AlphaFoldDB" id="A0A5B7DTZ7"/>
<accession>A0A5B7DTZ7</accession>